<dbReference type="PANTHER" id="PTHR14566:SF0">
    <property type="entry name" value="CELL CYCLE REGULATOR OF NON-HOMOLOGOUS END JOINING"/>
    <property type="match status" value="1"/>
</dbReference>
<name>A0ABN9LSX6_9NEOB</name>
<dbReference type="Pfam" id="PF15325">
    <property type="entry name" value="MRI"/>
    <property type="match status" value="1"/>
</dbReference>
<evidence type="ECO:0008006" key="4">
    <source>
        <dbReference type="Google" id="ProtNLM"/>
    </source>
</evidence>
<proteinExistence type="predicted"/>
<reference evidence="2" key="1">
    <citation type="submission" date="2023-07" db="EMBL/GenBank/DDBJ databases">
        <authorList>
            <person name="Stuckert A."/>
        </authorList>
    </citation>
    <scope>NUCLEOTIDE SEQUENCE</scope>
</reference>
<evidence type="ECO:0000313" key="3">
    <source>
        <dbReference type="Proteomes" id="UP001176940"/>
    </source>
</evidence>
<evidence type="ECO:0000256" key="1">
    <source>
        <dbReference type="SAM" id="MobiDB-lite"/>
    </source>
</evidence>
<accession>A0ABN9LSX6</accession>
<keyword evidence="3" id="KW-1185">Reference proteome</keyword>
<dbReference type="Proteomes" id="UP001176940">
    <property type="component" value="Unassembled WGS sequence"/>
</dbReference>
<dbReference type="PANTHER" id="PTHR14566">
    <property type="entry name" value="CELL CYCLE REGULATOR OF NON-HOMOLOGOUS END JOINING"/>
    <property type="match status" value="1"/>
</dbReference>
<feature type="region of interest" description="Disordered" evidence="1">
    <location>
        <begin position="1"/>
        <end position="44"/>
    </location>
</feature>
<feature type="region of interest" description="Disordered" evidence="1">
    <location>
        <begin position="105"/>
        <end position="154"/>
    </location>
</feature>
<gene>
    <name evidence="2" type="ORF">RIMI_LOCUS12807148</name>
</gene>
<dbReference type="InterPro" id="IPR028278">
    <property type="entry name" value="MRI"/>
</dbReference>
<organism evidence="2 3">
    <name type="scientific">Ranitomeya imitator</name>
    <name type="common">mimic poison frog</name>
    <dbReference type="NCBI Taxonomy" id="111125"/>
    <lineage>
        <taxon>Eukaryota</taxon>
        <taxon>Metazoa</taxon>
        <taxon>Chordata</taxon>
        <taxon>Craniata</taxon>
        <taxon>Vertebrata</taxon>
        <taxon>Euteleostomi</taxon>
        <taxon>Amphibia</taxon>
        <taxon>Batrachia</taxon>
        <taxon>Anura</taxon>
        <taxon>Neobatrachia</taxon>
        <taxon>Hyloidea</taxon>
        <taxon>Dendrobatidae</taxon>
        <taxon>Dendrobatinae</taxon>
        <taxon>Ranitomeya</taxon>
    </lineage>
</organism>
<protein>
    <recommendedName>
        <fullName evidence="4">Cell cycle regulator of non-homologous end joining</fullName>
    </recommendedName>
</protein>
<sequence>MDAAGSAVKRRLLPSWMTDDNSAPKKPHSAEPRRRKTQVSVSSRKRTVYCMNERELVECALEVLSQVLRREGSEPLEGAAVHNGVIGVTTPRLQQGALPYIMSKVQREEEKSKNEAASPSAGREETPPTAAGSEKPRTKPPSCNDSDDPDDDPLKYVREIFFS</sequence>
<dbReference type="EMBL" id="CAUEEQ010030888">
    <property type="protein sequence ID" value="CAJ0949919.1"/>
    <property type="molecule type" value="Genomic_DNA"/>
</dbReference>
<evidence type="ECO:0000313" key="2">
    <source>
        <dbReference type="EMBL" id="CAJ0949919.1"/>
    </source>
</evidence>
<feature type="compositionally biased region" description="Basic residues" evidence="1">
    <location>
        <begin position="33"/>
        <end position="44"/>
    </location>
</feature>
<comment type="caution">
    <text evidence="2">The sequence shown here is derived from an EMBL/GenBank/DDBJ whole genome shotgun (WGS) entry which is preliminary data.</text>
</comment>
<feature type="compositionally biased region" description="Basic and acidic residues" evidence="1">
    <location>
        <begin position="105"/>
        <end position="114"/>
    </location>
</feature>